<reference evidence="1" key="1">
    <citation type="submission" date="2022-04" db="EMBL/GenBank/DDBJ databases">
        <title>Chromosome-scale genome assembly of Holotrichia oblita Faldermann.</title>
        <authorList>
            <person name="Rongchong L."/>
        </authorList>
    </citation>
    <scope>NUCLEOTIDE SEQUENCE</scope>
    <source>
        <strain evidence="1">81SQS9</strain>
    </source>
</reference>
<name>A0ACB9SMV0_HOLOL</name>
<protein>
    <submittedName>
        <fullName evidence="1">Btb domain transcription factor</fullName>
    </submittedName>
</protein>
<evidence type="ECO:0000313" key="2">
    <source>
        <dbReference type="Proteomes" id="UP001056778"/>
    </source>
</evidence>
<comment type="caution">
    <text evidence="1">The sequence shown here is derived from an EMBL/GenBank/DDBJ whole genome shotgun (WGS) entry which is preliminary data.</text>
</comment>
<dbReference type="Proteomes" id="UP001056778">
    <property type="component" value="Chromosome 8"/>
</dbReference>
<keyword evidence="2" id="KW-1185">Reference proteome</keyword>
<gene>
    <name evidence="1" type="ORF">MML48_8g00017565</name>
</gene>
<evidence type="ECO:0000313" key="1">
    <source>
        <dbReference type="EMBL" id="KAI4456108.1"/>
    </source>
</evidence>
<organism evidence="1 2">
    <name type="scientific">Holotrichia oblita</name>
    <name type="common">Chafer beetle</name>
    <dbReference type="NCBI Taxonomy" id="644536"/>
    <lineage>
        <taxon>Eukaryota</taxon>
        <taxon>Metazoa</taxon>
        <taxon>Ecdysozoa</taxon>
        <taxon>Arthropoda</taxon>
        <taxon>Hexapoda</taxon>
        <taxon>Insecta</taxon>
        <taxon>Pterygota</taxon>
        <taxon>Neoptera</taxon>
        <taxon>Endopterygota</taxon>
        <taxon>Coleoptera</taxon>
        <taxon>Polyphaga</taxon>
        <taxon>Scarabaeiformia</taxon>
        <taxon>Scarabaeidae</taxon>
        <taxon>Melolonthinae</taxon>
        <taxon>Holotrichia</taxon>
    </lineage>
</organism>
<dbReference type="EMBL" id="CM043022">
    <property type="protein sequence ID" value="KAI4456108.1"/>
    <property type="molecule type" value="Genomic_DNA"/>
</dbReference>
<sequence length="93" mass="10552">MLSKSRVFCSEVTLVMRVYFIFIVSGSTPDTDLRTVHLHHLHVGKLALGSHHVQNLGDCERHIDWRVGFHLNCTLSGKIFSYCEPLKEATGEE</sequence>
<accession>A0ACB9SMV0</accession>
<proteinExistence type="predicted"/>